<evidence type="ECO:0000313" key="4">
    <source>
        <dbReference type="Proteomes" id="UP001168972"/>
    </source>
</evidence>
<dbReference type="GO" id="GO:0051726">
    <property type="term" value="P:regulation of cell cycle"/>
    <property type="evidence" value="ECO:0007669"/>
    <property type="project" value="TreeGrafter"/>
</dbReference>
<accession>A0AA39G352</accession>
<evidence type="ECO:0000313" key="3">
    <source>
        <dbReference type="EMBL" id="KAK0180659.1"/>
    </source>
</evidence>
<dbReference type="GO" id="GO:0032007">
    <property type="term" value="P:negative regulation of TOR signaling"/>
    <property type="evidence" value="ECO:0007669"/>
    <property type="project" value="TreeGrafter"/>
</dbReference>
<name>A0AA39G352_MICHY</name>
<feature type="region of interest" description="Disordered" evidence="2">
    <location>
        <begin position="558"/>
        <end position="586"/>
    </location>
</feature>
<feature type="compositionally biased region" description="Low complexity" evidence="2">
    <location>
        <begin position="576"/>
        <end position="586"/>
    </location>
</feature>
<dbReference type="PANTHER" id="PTHR15154">
    <property type="entry name" value="HAMARTIN"/>
    <property type="match status" value="1"/>
</dbReference>
<evidence type="ECO:0000256" key="1">
    <source>
        <dbReference type="SAM" id="Coils"/>
    </source>
</evidence>
<dbReference type="Proteomes" id="UP001168972">
    <property type="component" value="Unassembled WGS sequence"/>
</dbReference>
<dbReference type="EMBL" id="JAQQBR010000002">
    <property type="protein sequence ID" value="KAK0180659.1"/>
    <property type="molecule type" value="Genomic_DNA"/>
</dbReference>
<dbReference type="Pfam" id="PF04388">
    <property type="entry name" value="Hamartin"/>
    <property type="match status" value="1"/>
</dbReference>
<reference evidence="3" key="1">
    <citation type="journal article" date="2023" name="bioRxiv">
        <title>Scaffold-level genome assemblies of two parasitoid biocontrol wasps reveal the parthenogenesis mechanism and an associated novel virus.</title>
        <authorList>
            <person name="Inwood S."/>
            <person name="Skelly J."/>
            <person name="Guhlin J."/>
            <person name="Harrop T."/>
            <person name="Goldson S."/>
            <person name="Dearden P."/>
        </authorList>
    </citation>
    <scope>NUCLEOTIDE SEQUENCE</scope>
    <source>
        <strain evidence="3">Lincoln</strain>
        <tissue evidence="3">Whole body</tissue>
    </source>
</reference>
<dbReference type="AlphaFoldDB" id="A0AA39G352"/>
<feature type="compositionally biased region" description="Polar residues" evidence="2">
    <location>
        <begin position="558"/>
        <end position="570"/>
    </location>
</feature>
<protein>
    <submittedName>
        <fullName evidence="3">Uncharacterized protein</fullName>
    </submittedName>
</protein>
<dbReference type="GO" id="GO:0008285">
    <property type="term" value="P:negative regulation of cell population proliferation"/>
    <property type="evidence" value="ECO:0007669"/>
    <property type="project" value="TreeGrafter"/>
</dbReference>
<reference evidence="3" key="2">
    <citation type="submission" date="2023-03" db="EMBL/GenBank/DDBJ databases">
        <authorList>
            <person name="Inwood S.N."/>
            <person name="Skelly J.G."/>
            <person name="Guhlin J."/>
            <person name="Harrop T.W.R."/>
            <person name="Goldson S.G."/>
            <person name="Dearden P.K."/>
        </authorList>
    </citation>
    <scope>NUCLEOTIDE SEQUENCE</scope>
    <source>
        <strain evidence="3">Lincoln</strain>
        <tissue evidence="3">Whole body</tissue>
    </source>
</reference>
<dbReference type="GO" id="GO:0033596">
    <property type="term" value="C:TSC1-TSC2 complex"/>
    <property type="evidence" value="ECO:0007669"/>
    <property type="project" value="TreeGrafter"/>
</dbReference>
<evidence type="ECO:0000256" key="2">
    <source>
        <dbReference type="SAM" id="MobiDB-lite"/>
    </source>
</evidence>
<sequence length="638" mass="72428">MRQLSIRAPPIGSATVRALTAFGNGGHANNSRPSTPIITNTNFSAFVGSGIGSGDGTGLLSQKVNRLMAERQNTLQSQKSFNMEGIKRILDNNTTQNGKNDSWNEDQEVLEIVNSRGRQLIFTERVETIKDDRSHNVRMENAKKMKRKKIHLIQVRRSVSCPEIAKQKKFDEITENITNINEVKSFGEVSTQTINLVPYEHLLTGILEQRSIEQQKQNENSDSTLSPSSMLDRYIEACARVNTTNNDQLKCNKKKGMDEDDTNEEIGIDQTSINQQLQLMQIQLLFERQRREVHAERNRRLLGKLRDSRALEEHNAALTDRLRMARNEIDGLKNEMDRIKKDSRLADSRNVEALQHWQSKCIEEQQQNRLLHEHVEILELELKKERKKITECEQQTREAEAALFDAAHKLKDALKAASRGEEYKKNLDNVRKRFLLLGEAQIKLQERASAPVLMLRQETVQIQKAYNEELSNLRRQLESRMSLAEVRKVRLAELEAREERKEKQLIDLQRLLQETKERNAAELRAVESKYKAQVEINLLLESRILELHGLLEAATSGSSTTAVNVMSSASPKERSPPLSGSLASSSEGSLAFHTGTSIMSDCCDSAGEIANLQAIVEPTPTITNQITTPLRSKSQRRK</sequence>
<dbReference type="PANTHER" id="PTHR15154:SF2">
    <property type="entry name" value="HAMARTIN"/>
    <property type="match status" value="1"/>
</dbReference>
<feature type="coiled-coil region" evidence="1">
    <location>
        <begin position="467"/>
        <end position="525"/>
    </location>
</feature>
<keyword evidence="1" id="KW-0175">Coiled coil</keyword>
<proteinExistence type="predicted"/>
<keyword evidence="4" id="KW-1185">Reference proteome</keyword>
<feature type="coiled-coil region" evidence="1">
    <location>
        <begin position="308"/>
        <end position="342"/>
    </location>
</feature>
<gene>
    <name evidence="3" type="ORF">PV327_003022</name>
</gene>
<organism evidence="3 4">
    <name type="scientific">Microctonus hyperodae</name>
    <name type="common">Parasitoid wasp</name>
    <dbReference type="NCBI Taxonomy" id="165561"/>
    <lineage>
        <taxon>Eukaryota</taxon>
        <taxon>Metazoa</taxon>
        <taxon>Ecdysozoa</taxon>
        <taxon>Arthropoda</taxon>
        <taxon>Hexapoda</taxon>
        <taxon>Insecta</taxon>
        <taxon>Pterygota</taxon>
        <taxon>Neoptera</taxon>
        <taxon>Endopterygota</taxon>
        <taxon>Hymenoptera</taxon>
        <taxon>Apocrita</taxon>
        <taxon>Ichneumonoidea</taxon>
        <taxon>Braconidae</taxon>
        <taxon>Euphorinae</taxon>
        <taxon>Microctonus</taxon>
    </lineage>
</organism>
<comment type="caution">
    <text evidence="3">The sequence shown here is derived from an EMBL/GenBank/DDBJ whole genome shotgun (WGS) entry which is preliminary data.</text>
</comment>
<feature type="coiled-coil region" evidence="1">
    <location>
        <begin position="368"/>
        <end position="402"/>
    </location>
</feature>
<dbReference type="InterPro" id="IPR007483">
    <property type="entry name" value="Hamartin"/>
</dbReference>